<comment type="similarity">
    <text evidence="1">Belongs to the TMA16 family.</text>
</comment>
<dbReference type="PANTHER" id="PTHR13349">
    <property type="entry name" value="TRANSLATION MACHINERY-ASSOCIATED PROTEIN 16"/>
    <property type="match status" value="1"/>
</dbReference>
<dbReference type="InterPro" id="IPR021346">
    <property type="entry name" value="Tma16"/>
</dbReference>
<evidence type="ECO:0000313" key="2">
    <source>
        <dbReference type="EMBL" id="RCK63531.1"/>
    </source>
</evidence>
<dbReference type="Proteomes" id="UP000253472">
    <property type="component" value="Unassembled WGS sequence"/>
</dbReference>
<reference evidence="2 3" key="1">
    <citation type="submission" date="2018-06" db="EMBL/GenBank/DDBJ databases">
        <title>Whole genome sequencing of Candida tropicalis (genome annotated by CSBL at Korea University).</title>
        <authorList>
            <person name="Ahn J."/>
        </authorList>
    </citation>
    <scope>NUCLEOTIDE SEQUENCE [LARGE SCALE GENOMIC DNA]</scope>
    <source>
        <strain evidence="2 3">ATCC 20962</strain>
    </source>
</reference>
<name>A0A367YEU1_9ASCO</name>
<accession>A0A367YEU1</accession>
<comment type="caution">
    <text evidence="2">The sequence shown here is derived from an EMBL/GenBank/DDBJ whole genome shotgun (WGS) entry which is preliminary data.</text>
</comment>
<protein>
    <submittedName>
        <fullName evidence="2">Translation machinery-associated protein 16</fullName>
    </submittedName>
</protein>
<keyword evidence="3" id="KW-1185">Reference proteome</keyword>
<organism evidence="2 3">
    <name type="scientific">Candida viswanathii</name>
    <dbReference type="NCBI Taxonomy" id="5486"/>
    <lineage>
        <taxon>Eukaryota</taxon>
        <taxon>Fungi</taxon>
        <taxon>Dikarya</taxon>
        <taxon>Ascomycota</taxon>
        <taxon>Saccharomycotina</taxon>
        <taxon>Pichiomycetes</taxon>
        <taxon>Debaryomycetaceae</taxon>
        <taxon>Candida/Lodderomyces clade</taxon>
        <taxon>Candida</taxon>
    </lineage>
</organism>
<dbReference type="OrthoDB" id="270284at2759"/>
<dbReference type="EMBL" id="QLNQ01000024">
    <property type="protein sequence ID" value="RCK63531.1"/>
    <property type="molecule type" value="Genomic_DNA"/>
</dbReference>
<dbReference type="InterPro" id="IPR038356">
    <property type="entry name" value="Tma16_sf"/>
</dbReference>
<dbReference type="PANTHER" id="PTHR13349:SF2">
    <property type="entry name" value="TRANSLATION MACHINERY-ASSOCIATED PROTEIN 16"/>
    <property type="match status" value="1"/>
</dbReference>
<sequence>MPLAHNLKKVSKNASKSSAAIHIKGRKFKQLNRATLRDKKLQHRKALLHERKANELSVVFHIQAILQEKRTDATEFTLGEIKEMIADFIERDTEELERLRSERRRGRPATNRQTLLEEKVKHEWSVFETGFKVPDLSDPVTVERVREWNGTTGATTNMKFIRVSKDMTQFPIQEVEMK</sequence>
<dbReference type="AlphaFoldDB" id="A0A367YEU1"/>
<gene>
    <name evidence="2" type="primary">TMA16_0</name>
    <name evidence="2" type="ORF">Cantr_09858</name>
</gene>
<dbReference type="Gene3D" id="1.20.1440.170">
    <property type="entry name" value="Translation machinery-associated protein 16-like"/>
    <property type="match status" value="1"/>
</dbReference>
<evidence type="ECO:0000313" key="3">
    <source>
        <dbReference type="Proteomes" id="UP000253472"/>
    </source>
</evidence>
<proteinExistence type="inferred from homology"/>
<dbReference type="STRING" id="5486.A0A367YEU1"/>
<dbReference type="Pfam" id="PF11176">
    <property type="entry name" value="Tma16"/>
    <property type="match status" value="1"/>
</dbReference>
<dbReference type="GO" id="GO:0005634">
    <property type="term" value="C:nucleus"/>
    <property type="evidence" value="ECO:0007669"/>
    <property type="project" value="TreeGrafter"/>
</dbReference>
<evidence type="ECO:0000256" key="1">
    <source>
        <dbReference type="ARBA" id="ARBA00034127"/>
    </source>
</evidence>